<keyword evidence="2" id="KW-1185">Reference proteome</keyword>
<proteinExistence type="predicted"/>
<protein>
    <recommendedName>
        <fullName evidence="3">Transposase</fullName>
    </recommendedName>
</protein>
<accession>A0ABW5EK11</accession>
<dbReference type="RefSeq" id="WP_312378672.1">
    <property type="nucleotide sequence ID" value="NZ_JBHSIH010000001.1"/>
</dbReference>
<dbReference type="Proteomes" id="UP001597287">
    <property type="component" value="Unassembled WGS sequence"/>
</dbReference>
<evidence type="ECO:0000313" key="1">
    <source>
        <dbReference type="EMBL" id="MFD2318036.1"/>
    </source>
</evidence>
<organism evidence="1 2">
    <name type="scientific">Delftia deserti</name>
    <dbReference type="NCBI Taxonomy" id="1651218"/>
    <lineage>
        <taxon>Bacteria</taxon>
        <taxon>Pseudomonadati</taxon>
        <taxon>Pseudomonadota</taxon>
        <taxon>Betaproteobacteria</taxon>
        <taxon>Burkholderiales</taxon>
        <taxon>Comamonadaceae</taxon>
        <taxon>Delftia</taxon>
    </lineage>
</organism>
<name>A0ABW5EK11_9BURK</name>
<comment type="caution">
    <text evidence="1">The sequence shown here is derived from an EMBL/GenBank/DDBJ whole genome shotgun (WGS) entry which is preliminary data.</text>
</comment>
<evidence type="ECO:0000313" key="2">
    <source>
        <dbReference type="Proteomes" id="UP001597287"/>
    </source>
</evidence>
<evidence type="ECO:0008006" key="3">
    <source>
        <dbReference type="Google" id="ProtNLM"/>
    </source>
</evidence>
<dbReference type="EMBL" id="JBHUIG010000004">
    <property type="protein sequence ID" value="MFD2318036.1"/>
    <property type="molecule type" value="Genomic_DNA"/>
</dbReference>
<gene>
    <name evidence="1" type="ORF">ACFSPV_04930</name>
</gene>
<reference evidence="2" key="1">
    <citation type="journal article" date="2019" name="Int. J. Syst. Evol. Microbiol.">
        <title>The Global Catalogue of Microorganisms (GCM) 10K type strain sequencing project: providing services to taxonomists for standard genome sequencing and annotation.</title>
        <authorList>
            <consortium name="The Broad Institute Genomics Platform"/>
            <consortium name="The Broad Institute Genome Sequencing Center for Infectious Disease"/>
            <person name="Wu L."/>
            <person name="Ma J."/>
        </authorList>
    </citation>
    <scope>NUCLEOTIDE SEQUENCE [LARGE SCALE GENOMIC DNA]</scope>
    <source>
        <strain evidence="2">CCUG 62793</strain>
    </source>
</reference>
<sequence length="52" mass="5938">MVERMNRTIQESTIKAYEYEGLEQLRQALEGAQVEDTIPGDLRGMGKRSKPL</sequence>